<dbReference type="SUPFAM" id="SSF54001">
    <property type="entry name" value="Cysteine proteinases"/>
    <property type="match status" value="1"/>
</dbReference>
<dbReference type="GO" id="GO:0008234">
    <property type="term" value="F:cysteine-type peptidase activity"/>
    <property type="evidence" value="ECO:0007669"/>
    <property type="project" value="InterPro"/>
</dbReference>
<dbReference type="GO" id="GO:0006508">
    <property type="term" value="P:proteolysis"/>
    <property type="evidence" value="ECO:0007669"/>
    <property type="project" value="InterPro"/>
</dbReference>
<dbReference type="EMBL" id="BKCP01007515">
    <property type="protein sequence ID" value="GER46320.1"/>
    <property type="molecule type" value="Genomic_DNA"/>
</dbReference>
<evidence type="ECO:0000313" key="3">
    <source>
        <dbReference type="Proteomes" id="UP000325081"/>
    </source>
</evidence>
<keyword evidence="3" id="KW-1185">Reference proteome</keyword>
<comment type="caution">
    <text evidence="2">The sequence shown here is derived from an EMBL/GenBank/DDBJ whole genome shotgun (WGS) entry which is preliminary data.</text>
</comment>
<name>A0A5A7QMF2_STRAF</name>
<proteinExistence type="predicted"/>
<dbReference type="InterPro" id="IPR038765">
    <property type="entry name" value="Papain-like_cys_pep_sf"/>
</dbReference>
<accession>A0A5A7QMF2</accession>
<dbReference type="InterPro" id="IPR000668">
    <property type="entry name" value="Peptidase_C1A_C"/>
</dbReference>
<sequence length="195" mass="22574">MTYNVALGSDNPFFMRSPSRRHLKMVQLHGRDHRGDLSLQLRWFNYMGETTEEICPFIGPPQSFHQYNNACPHYTIENYLKYFPCDDTGVNSSLMVHLKIAGPFLILFTLNYTYHDLNHATQVYEGGHVIDNENNHLLVSENNHLVVVVGSGCLRGIEYWLYLNNWGPRWGRNGRGMIAKCFVPLTERFAFMSLL</sequence>
<evidence type="ECO:0000313" key="2">
    <source>
        <dbReference type="EMBL" id="GER46320.1"/>
    </source>
</evidence>
<dbReference type="Pfam" id="PF00112">
    <property type="entry name" value="Peptidase_C1"/>
    <property type="match status" value="1"/>
</dbReference>
<gene>
    <name evidence="2" type="ORF">STAS_23352</name>
</gene>
<dbReference type="Proteomes" id="UP000325081">
    <property type="component" value="Unassembled WGS sequence"/>
</dbReference>
<reference evidence="3" key="1">
    <citation type="journal article" date="2019" name="Curr. Biol.">
        <title>Genome Sequence of Striga asiatica Provides Insight into the Evolution of Plant Parasitism.</title>
        <authorList>
            <person name="Yoshida S."/>
            <person name="Kim S."/>
            <person name="Wafula E.K."/>
            <person name="Tanskanen J."/>
            <person name="Kim Y.M."/>
            <person name="Honaas L."/>
            <person name="Yang Z."/>
            <person name="Spallek T."/>
            <person name="Conn C.E."/>
            <person name="Ichihashi Y."/>
            <person name="Cheong K."/>
            <person name="Cui S."/>
            <person name="Der J.P."/>
            <person name="Gundlach H."/>
            <person name="Jiao Y."/>
            <person name="Hori C."/>
            <person name="Ishida J.K."/>
            <person name="Kasahara H."/>
            <person name="Kiba T."/>
            <person name="Kim M.S."/>
            <person name="Koo N."/>
            <person name="Laohavisit A."/>
            <person name="Lee Y.H."/>
            <person name="Lumba S."/>
            <person name="McCourt P."/>
            <person name="Mortimer J.C."/>
            <person name="Mutuku J.M."/>
            <person name="Nomura T."/>
            <person name="Sasaki-Sekimoto Y."/>
            <person name="Seto Y."/>
            <person name="Wang Y."/>
            <person name="Wakatake T."/>
            <person name="Sakakibara H."/>
            <person name="Demura T."/>
            <person name="Yamaguchi S."/>
            <person name="Yoneyama K."/>
            <person name="Manabe R.I."/>
            <person name="Nelson D.C."/>
            <person name="Schulman A.H."/>
            <person name="Timko M.P."/>
            <person name="dePamphilis C.W."/>
            <person name="Choi D."/>
            <person name="Shirasu K."/>
        </authorList>
    </citation>
    <scope>NUCLEOTIDE SEQUENCE [LARGE SCALE GENOMIC DNA]</scope>
    <source>
        <strain evidence="3">cv. UVA1</strain>
    </source>
</reference>
<feature type="domain" description="Peptidase C1A papain C-terminal" evidence="1">
    <location>
        <begin position="118"/>
        <end position="174"/>
    </location>
</feature>
<dbReference type="AlphaFoldDB" id="A0A5A7QMF2"/>
<organism evidence="2 3">
    <name type="scientific">Striga asiatica</name>
    <name type="common">Asiatic witchweed</name>
    <name type="synonym">Buchnera asiatica</name>
    <dbReference type="NCBI Taxonomy" id="4170"/>
    <lineage>
        <taxon>Eukaryota</taxon>
        <taxon>Viridiplantae</taxon>
        <taxon>Streptophyta</taxon>
        <taxon>Embryophyta</taxon>
        <taxon>Tracheophyta</taxon>
        <taxon>Spermatophyta</taxon>
        <taxon>Magnoliopsida</taxon>
        <taxon>eudicotyledons</taxon>
        <taxon>Gunneridae</taxon>
        <taxon>Pentapetalae</taxon>
        <taxon>asterids</taxon>
        <taxon>lamiids</taxon>
        <taxon>Lamiales</taxon>
        <taxon>Orobanchaceae</taxon>
        <taxon>Buchnereae</taxon>
        <taxon>Striga</taxon>
    </lineage>
</organism>
<dbReference type="Gene3D" id="3.90.70.10">
    <property type="entry name" value="Cysteine proteinases"/>
    <property type="match status" value="1"/>
</dbReference>
<evidence type="ECO:0000259" key="1">
    <source>
        <dbReference type="Pfam" id="PF00112"/>
    </source>
</evidence>
<protein>
    <submittedName>
        <fullName evidence="2">Cathepsin</fullName>
    </submittedName>
</protein>